<reference evidence="3" key="1">
    <citation type="submission" date="2023-06" db="EMBL/GenBank/DDBJ databases">
        <title>Male Hemibagrus guttatus genome.</title>
        <authorList>
            <person name="Bian C."/>
        </authorList>
    </citation>
    <scope>NUCLEOTIDE SEQUENCE</scope>
    <source>
        <strain evidence="3">Male_cb2023</strain>
        <tissue evidence="3">Muscle</tissue>
    </source>
</reference>
<protein>
    <recommendedName>
        <fullName evidence="2">DUF4211 domain-containing protein</fullName>
    </recommendedName>
</protein>
<feature type="region of interest" description="Disordered" evidence="1">
    <location>
        <begin position="1269"/>
        <end position="1307"/>
    </location>
</feature>
<sequence length="1736" mass="190945">MDGRYLGSGFTERRATSGETADWAYSNPASSSHGATHIETELPQRQSYASSHTLTTYTTSQHPTGVSGVFDTGLHTTGGSTAESSVMNFISSVESRGLQAGPGATSLLPQFRTPPWQTGTNSSTELFLTGALPSSGTFPSLSALSSYQHPSTFPTRSFATTSALTVQHTTFSPSNGLLSPNDPLLQIKSSQTTVPTAFAFDRLGGASLASSLPIQSSTYRSAQESAPHLLQPQFSLLPSPLSNSQQIFPPYGAPIFSSSIERALQRECSVIKHHQRPSSTQPVQQQLSVSAQHSLQDYLPDNTDVSFQDPSRHTPVPNSPNGIRNQAINSTTQQKTPTVQLRQTQTHSSSLPSSGFSSTCGTKAKDESNKTAEDLGDGSELHDQAASSPMQQHRYASTGQKQSSVIASQSQPAQLSSFMSVSPSQSYITSQSLMGNLSEPQAFSPNQPEKLPSIYKTLPLLATQSETETAVSHSLMYASGQKHIMSSASNREEYDEQAQRLCMGNASHSYSSSHSQSLSTVNYYAQVPESVSPSQSYASGQSLTPSPPFSSSYAHSLPSSNSTQDYNLMQPSPSKTDGMLLQQTQKYLLSDQSSSSTAIYTQAIQNNQSSVDQNPAYGKKKEDESLFLTAKENCGELPIHNMQALQQASISSSTQTVTNSVVGVQSNVVYVVSKLEDRQAHSVIRSNSRSDDQLIGLAPMSSTKDERMSTLIGHLVSPALSHVTSGTKNNSTLMQSSHIALSTDQLKEHPVLLKVPTVQQEDQQTQSNHSNQRQLSQEQTQFVQLPSAQVLLEPSQMILLQKPLLHTGSNQCKPVQMQPVSVQFLQMNNEILNSTVSAVEIPQITHQAVESMKQHLVQKDSFNNATNQHDSKQHFTLSSICFPDSMLMADERNILSNVDDILAATAAACGVTPQDFKTSSSEADLVSISSPSDSKCHYEVVNNNKHEVNSFSSQHLISNTQTISLSVNGGQLTTDNHKEVEGHQAFTPPNSHTQQNNSKHEVSEKVTNNHMKNEVLPKGHASNDSSLNSNGGTINTFANNHTDFHLTSQEYNPTRFEKTDNISKNKVQPKVVKSVKMEEKFAECSSDGLAKKRVRSKGLSKQATEDENGQPKSQKRCGQVKRQNSKGSETSSSSTSEGCIDSYQQQERIRQKIREVEEKQPEVKTGFIGSFLDFLKSGPKQQFSSPPIRSPNRARKSSVPKRPLNQLSLPPKPIPSSTPMVSPDINTVSSSKRLDEDLQKNLETLPSFSSDEDESVGKNQDLQKSISSALSSLDEPADKQQSVSKGSGDSTSQEQSANTKLVSTQSADTKLKEQLVKNIPPGKLAVCLSTVAIEGLTDEELSDSGEEGMYRERDEFVVKNEDIESLQVTLKAGIEPPAIWKVQKALLQKFIPELRDGKRVFSATNSYLGYFGDAKTMYRRVYVKFLDTVNKREYVRVCNRKPRCKPMHSMRGSQKALLGQRATAPAASDSSVLKSSTKQSLSKPRPKQPKAKAEPPPKKRKKWKEEFTDSTHLASPEAVGEDDEFIPPVPFASRFLNTRTMKETFKSFVELLISVALDADVMITLERENGNMLFKYNELLLPHMKRVDGMITDNRRRLLPKLRVGQVFKNALDSFPELSMVTELKTDGETPTFKVRLSGKAYNRKTMKPAKSPIKLPLEYTVEQQKTHWFSLYHSLQHYKYHTYLMCMDEIALLRSRGMDLGQEETVQTCMGNRAWVEGLFDRFGELLTQVQQACL</sequence>
<dbReference type="Proteomes" id="UP001274896">
    <property type="component" value="Unassembled WGS sequence"/>
</dbReference>
<dbReference type="PANTHER" id="PTHR14709">
    <property type="entry name" value="GLUTAMINE AND SERINE-RICH PROTEIN 1-RELATED"/>
    <property type="match status" value="1"/>
</dbReference>
<proteinExistence type="predicted"/>
<name>A0AAE0RBW4_9TELE</name>
<feature type="compositionally biased region" description="Basic and acidic residues" evidence="1">
    <location>
        <begin position="363"/>
        <end position="383"/>
    </location>
</feature>
<gene>
    <name evidence="3" type="ORF">QTP70_034489</name>
</gene>
<evidence type="ECO:0000313" key="4">
    <source>
        <dbReference type="Proteomes" id="UP001274896"/>
    </source>
</evidence>
<feature type="region of interest" description="Disordered" evidence="1">
    <location>
        <begin position="532"/>
        <end position="577"/>
    </location>
</feature>
<feature type="region of interest" description="Disordered" evidence="1">
    <location>
        <begin position="299"/>
        <end position="409"/>
    </location>
</feature>
<evidence type="ECO:0000313" key="3">
    <source>
        <dbReference type="EMBL" id="KAK3549282.1"/>
    </source>
</evidence>
<feature type="compositionally biased region" description="Low complexity" evidence="1">
    <location>
        <begin position="348"/>
        <end position="358"/>
    </location>
</feature>
<feature type="region of interest" description="Disordered" evidence="1">
    <location>
        <begin position="1078"/>
        <end position="1146"/>
    </location>
</feature>
<feature type="compositionally biased region" description="Polar residues" evidence="1">
    <location>
        <begin position="319"/>
        <end position="347"/>
    </location>
</feature>
<evidence type="ECO:0000256" key="1">
    <source>
        <dbReference type="SAM" id="MobiDB-lite"/>
    </source>
</evidence>
<feature type="domain" description="DUF4211" evidence="2">
    <location>
        <begin position="1521"/>
        <end position="1647"/>
    </location>
</feature>
<dbReference type="PANTHER" id="PTHR14709:SF2">
    <property type="entry name" value="GLUTAMINE AND SERINE-RICH PROTEIN 1"/>
    <property type="match status" value="1"/>
</dbReference>
<feature type="compositionally biased region" description="Polar residues" evidence="1">
    <location>
        <begin position="1217"/>
        <end position="1231"/>
    </location>
</feature>
<dbReference type="EMBL" id="JAUCMX010000004">
    <property type="protein sequence ID" value="KAK3549282.1"/>
    <property type="molecule type" value="Genomic_DNA"/>
</dbReference>
<feature type="compositionally biased region" description="Basic and acidic residues" evidence="1">
    <location>
        <begin position="1491"/>
        <end position="1509"/>
    </location>
</feature>
<dbReference type="Pfam" id="PF13926">
    <property type="entry name" value="DUF4211"/>
    <property type="match status" value="1"/>
</dbReference>
<feature type="region of interest" description="Disordered" evidence="1">
    <location>
        <begin position="758"/>
        <end position="779"/>
    </location>
</feature>
<feature type="compositionally biased region" description="Polar residues" evidence="1">
    <location>
        <begin position="1279"/>
        <end position="1307"/>
    </location>
</feature>
<feature type="compositionally biased region" description="Polar residues" evidence="1">
    <location>
        <begin position="385"/>
        <end position="409"/>
    </location>
</feature>
<feature type="region of interest" description="Disordered" evidence="1">
    <location>
        <begin position="1015"/>
        <end position="1034"/>
    </location>
</feature>
<feature type="compositionally biased region" description="Low complexity" evidence="1">
    <location>
        <begin position="1127"/>
        <end position="1138"/>
    </location>
</feature>
<feature type="compositionally biased region" description="Polar residues" evidence="1">
    <location>
        <begin position="1468"/>
        <end position="1482"/>
    </location>
</feature>
<accession>A0AAE0RBW4</accession>
<comment type="caution">
    <text evidence="3">The sequence shown here is derived from an EMBL/GenBank/DDBJ whole genome shotgun (WGS) entry which is preliminary data.</text>
</comment>
<feature type="region of interest" description="Disordered" evidence="1">
    <location>
        <begin position="272"/>
        <end position="291"/>
    </location>
</feature>
<feature type="region of interest" description="Disordered" evidence="1">
    <location>
        <begin position="1"/>
        <end position="35"/>
    </location>
</feature>
<feature type="compositionally biased region" description="Polar residues" evidence="1">
    <location>
        <begin position="277"/>
        <end position="291"/>
    </location>
</feature>
<keyword evidence="4" id="KW-1185">Reference proteome</keyword>
<organism evidence="3 4">
    <name type="scientific">Hemibagrus guttatus</name>
    <dbReference type="NCBI Taxonomy" id="175788"/>
    <lineage>
        <taxon>Eukaryota</taxon>
        <taxon>Metazoa</taxon>
        <taxon>Chordata</taxon>
        <taxon>Craniata</taxon>
        <taxon>Vertebrata</taxon>
        <taxon>Euteleostomi</taxon>
        <taxon>Actinopterygii</taxon>
        <taxon>Neopterygii</taxon>
        <taxon>Teleostei</taxon>
        <taxon>Ostariophysi</taxon>
        <taxon>Siluriformes</taxon>
        <taxon>Bagridae</taxon>
        <taxon>Hemibagrus</taxon>
    </lineage>
</organism>
<dbReference type="InterPro" id="IPR025451">
    <property type="entry name" value="DUF4211"/>
</dbReference>
<feature type="region of interest" description="Disordered" evidence="1">
    <location>
        <begin position="1443"/>
        <end position="1521"/>
    </location>
</feature>
<dbReference type="InterPro" id="IPR052466">
    <property type="entry name" value="DNA_MethProtect_Complex"/>
</dbReference>
<feature type="compositionally biased region" description="Polar residues" evidence="1">
    <location>
        <begin position="1022"/>
        <end position="1034"/>
    </location>
</feature>
<evidence type="ECO:0000259" key="2">
    <source>
        <dbReference type="Pfam" id="PF13926"/>
    </source>
</evidence>
<feature type="region of interest" description="Disordered" evidence="1">
    <location>
        <begin position="1178"/>
        <end position="1234"/>
    </location>
</feature>